<dbReference type="Ensembl" id="ENSSOCT00000009035.1">
    <property type="protein sequence ID" value="ENSSOCP00000008806.1"/>
    <property type="gene ID" value="ENSSOCG00000006733.1"/>
</dbReference>
<reference evidence="3" key="2">
    <citation type="submission" date="2025-09" db="UniProtKB">
        <authorList>
            <consortium name="Ensembl"/>
        </authorList>
    </citation>
    <scope>IDENTIFICATION</scope>
</reference>
<dbReference type="PROSITE" id="PS00028">
    <property type="entry name" value="ZINC_FINGER_C2H2_1"/>
    <property type="match status" value="1"/>
</dbReference>
<sequence>FCSLSTPPFSLSGFICPLCMKVYVTPTDLSEHYQNEHTGTEGRQENIKNIEASLLEHV</sequence>
<keyword evidence="1" id="KW-0862">Zinc</keyword>
<dbReference type="InterPro" id="IPR013087">
    <property type="entry name" value="Znf_C2H2_type"/>
</dbReference>
<evidence type="ECO:0000313" key="3">
    <source>
        <dbReference type="Ensembl" id="ENSSOCP00000008806.1"/>
    </source>
</evidence>
<dbReference type="GO" id="GO:0008270">
    <property type="term" value="F:zinc ion binding"/>
    <property type="evidence" value="ECO:0007669"/>
    <property type="project" value="UniProtKB-KW"/>
</dbReference>
<name>A0A8D0F2F9_STROC</name>
<keyword evidence="4" id="KW-1185">Reference proteome</keyword>
<dbReference type="Proteomes" id="UP000694551">
    <property type="component" value="Unplaced"/>
</dbReference>
<feature type="domain" description="C2H2-type" evidence="2">
    <location>
        <begin position="14"/>
        <end position="42"/>
    </location>
</feature>
<keyword evidence="1" id="KW-0479">Metal-binding</keyword>
<dbReference type="AlphaFoldDB" id="A0A8D0F2F9"/>
<evidence type="ECO:0000256" key="1">
    <source>
        <dbReference type="PROSITE-ProRule" id="PRU00042"/>
    </source>
</evidence>
<organism evidence="3 4">
    <name type="scientific">Strix occidentalis caurina</name>
    <name type="common">northern spotted owl</name>
    <dbReference type="NCBI Taxonomy" id="311401"/>
    <lineage>
        <taxon>Eukaryota</taxon>
        <taxon>Metazoa</taxon>
        <taxon>Chordata</taxon>
        <taxon>Craniata</taxon>
        <taxon>Vertebrata</taxon>
        <taxon>Euteleostomi</taxon>
        <taxon>Archelosauria</taxon>
        <taxon>Archosauria</taxon>
        <taxon>Dinosauria</taxon>
        <taxon>Saurischia</taxon>
        <taxon>Theropoda</taxon>
        <taxon>Coelurosauria</taxon>
        <taxon>Aves</taxon>
        <taxon>Neognathae</taxon>
        <taxon>Neoaves</taxon>
        <taxon>Telluraves</taxon>
        <taxon>Strigiformes</taxon>
        <taxon>Strigidae</taxon>
        <taxon>Strix</taxon>
    </lineage>
</organism>
<protein>
    <recommendedName>
        <fullName evidence="2">C2H2-type domain-containing protein</fullName>
    </recommendedName>
</protein>
<reference evidence="3" key="1">
    <citation type="submission" date="2025-08" db="UniProtKB">
        <authorList>
            <consortium name="Ensembl"/>
        </authorList>
    </citation>
    <scope>IDENTIFICATION</scope>
</reference>
<dbReference type="PROSITE" id="PS50157">
    <property type="entry name" value="ZINC_FINGER_C2H2_2"/>
    <property type="match status" value="1"/>
</dbReference>
<keyword evidence="1" id="KW-0863">Zinc-finger</keyword>
<proteinExistence type="predicted"/>
<evidence type="ECO:0000259" key="2">
    <source>
        <dbReference type="PROSITE" id="PS50157"/>
    </source>
</evidence>
<evidence type="ECO:0000313" key="4">
    <source>
        <dbReference type="Proteomes" id="UP000694551"/>
    </source>
</evidence>
<accession>A0A8D0F2F9</accession>